<dbReference type="RefSeq" id="WP_109264989.1">
    <property type="nucleotide sequence ID" value="NZ_QEWP01000011.1"/>
</dbReference>
<keyword evidence="3" id="KW-1185">Reference proteome</keyword>
<accession>A0A2U2B6N7</accession>
<proteinExistence type="predicted"/>
<organism evidence="2 3">
    <name type="scientific">Marinilabilia rubra</name>
    <dbReference type="NCBI Taxonomy" id="2162893"/>
    <lineage>
        <taxon>Bacteria</taxon>
        <taxon>Pseudomonadati</taxon>
        <taxon>Bacteroidota</taxon>
        <taxon>Bacteroidia</taxon>
        <taxon>Marinilabiliales</taxon>
        <taxon>Marinilabiliaceae</taxon>
        <taxon>Marinilabilia</taxon>
    </lineage>
</organism>
<comment type="caution">
    <text evidence="2">The sequence shown here is derived from an EMBL/GenBank/DDBJ whole genome shotgun (WGS) entry which is preliminary data.</text>
</comment>
<reference evidence="2 3" key="1">
    <citation type="submission" date="2018-05" db="EMBL/GenBank/DDBJ databases">
        <title>Marinilabilia rubrum sp. nov., isolated from saltern sediment.</title>
        <authorList>
            <person name="Zhang R."/>
        </authorList>
    </citation>
    <scope>NUCLEOTIDE SEQUENCE [LARGE SCALE GENOMIC DNA]</scope>
    <source>
        <strain evidence="2 3">WTE16</strain>
    </source>
</reference>
<evidence type="ECO:0000256" key="1">
    <source>
        <dbReference type="SAM" id="SignalP"/>
    </source>
</evidence>
<protein>
    <recommendedName>
        <fullName evidence="4">DUF4251 domain-containing protein</fullName>
    </recommendedName>
</protein>
<dbReference type="InterPro" id="IPR025347">
    <property type="entry name" value="DUF4251"/>
</dbReference>
<feature type="chain" id="PRO_5015421974" description="DUF4251 domain-containing protein" evidence="1">
    <location>
        <begin position="20"/>
        <end position="182"/>
    </location>
</feature>
<gene>
    <name evidence="2" type="ORF">DDZ16_13380</name>
</gene>
<dbReference type="OrthoDB" id="982410at2"/>
<dbReference type="EMBL" id="QEWP01000011">
    <property type="protein sequence ID" value="PWD98727.1"/>
    <property type="molecule type" value="Genomic_DNA"/>
</dbReference>
<sequence>MKKLVVLVLATVFSMGTFAMENTKKEDKALRKARKEAILLEQYKTMLNAVENQAFVLEADYLSNQYGHRVIVPSSLNFIKVEAGEAIIQIGSNGRMGANGVGGVTAEGKISGYEIEKNHKKKSGTVSMTVTTNLGIYDLHMSFNARGHSSASVSGLRRGRLNYSGELVPLASSGVFQGSQSY</sequence>
<evidence type="ECO:0000313" key="2">
    <source>
        <dbReference type="EMBL" id="PWD98727.1"/>
    </source>
</evidence>
<keyword evidence="1" id="KW-0732">Signal</keyword>
<evidence type="ECO:0008006" key="4">
    <source>
        <dbReference type="Google" id="ProtNLM"/>
    </source>
</evidence>
<dbReference type="Pfam" id="PF14059">
    <property type="entry name" value="DUF4251"/>
    <property type="match status" value="1"/>
</dbReference>
<dbReference type="AlphaFoldDB" id="A0A2U2B6N7"/>
<dbReference type="Gene3D" id="2.40.128.410">
    <property type="match status" value="1"/>
</dbReference>
<feature type="signal peptide" evidence="1">
    <location>
        <begin position="1"/>
        <end position="19"/>
    </location>
</feature>
<dbReference type="Proteomes" id="UP000244956">
    <property type="component" value="Unassembled WGS sequence"/>
</dbReference>
<evidence type="ECO:0000313" key="3">
    <source>
        <dbReference type="Proteomes" id="UP000244956"/>
    </source>
</evidence>
<name>A0A2U2B6N7_9BACT</name>